<dbReference type="AlphaFoldDB" id="A0A6M7WNL1"/>
<gene>
    <name evidence="3" type="ORF">EB235_08195</name>
</gene>
<dbReference type="Proteomes" id="UP000503017">
    <property type="component" value="Chromosome"/>
</dbReference>
<protein>
    <submittedName>
        <fullName evidence="3">Uncharacterized protein</fullName>
    </submittedName>
</protein>
<evidence type="ECO:0000256" key="2">
    <source>
        <dbReference type="SAM" id="Phobius"/>
    </source>
</evidence>
<name>A0A6M7WNL1_RHILI</name>
<keyword evidence="1" id="KW-0175">Coiled coil</keyword>
<organism evidence="3 4">
    <name type="scientific">Mesorhizobium loti R88b</name>
    <dbReference type="NCBI Taxonomy" id="935548"/>
    <lineage>
        <taxon>Bacteria</taxon>
        <taxon>Pseudomonadati</taxon>
        <taxon>Pseudomonadota</taxon>
        <taxon>Alphaproteobacteria</taxon>
        <taxon>Hyphomicrobiales</taxon>
        <taxon>Phyllobacteriaceae</taxon>
        <taxon>Mesorhizobium</taxon>
    </lineage>
</organism>
<keyword evidence="2" id="KW-1133">Transmembrane helix</keyword>
<evidence type="ECO:0000256" key="1">
    <source>
        <dbReference type="SAM" id="Coils"/>
    </source>
</evidence>
<evidence type="ECO:0000313" key="3">
    <source>
        <dbReference type="EMBL" id="QKD01494.1"/>
    </source>
</evidence>
<reference evidence="3 4" key="1">
    <citation type="submission" date="2018-10" db="EMBL/GenBank/DDBJ databases">
        <authorList>
            <person name="Perry B.J."/>
            <person name="Sullivan J.T."/>
            <person name="Murphy R.J.T."/>
            <person name="Ramsay J.P."/>
            <person name="Ronson C.W."/>
        </authorList>
    </citation>
    <scope>NUCLEOTIDE SEQUENCE [LARGE SCALE GENOMIC DNA]</scope>
    <source>
        <strain evidence="3 4">R88b</strain>
    </source>
</reference>
<accession>A0A6M7WNL1</accession>
<sequence>MRRGRLAALLEWSKPYREIIGILITIVVTVSGAVAWVVARVEATYATQSEVHYLDCRTQTNIKNALEPIQMGEYATKIDARNNQIRLLILRGDTSKETLASINELNDQITDLTDQQRTEDQRLQAEIANLASNCISVAPMLGAKSQP</sequence>
<keyword evidence="2" id="KW-0472">Membrane</keyword>
<evidence type="ECO:0000313" key="4">
    <source>
        <dbReference type="Proteomes" id="UP000503017"/>
    </source>
</evidence>
<keyword evidence="2" id="KW-0812">Transmembrane</keyword>
<feature type="transmembrane region" description="Helical" evidence="2">
    <location>
        <begin position="20"/>
        <end position="39"/>
    </location>
</feature>
<dbReference type="EMBL" id="CP033367">
    <property type="protein sequence ID" value="QKD01494.1"/>
    <property type="molecule type" value="Genomic_DNA"/>
</dbReference>
<feature type="coiled-coil region" evidence="1">
    <location>
        <begin position="95"/>
        <end position="122"/>
    </location>
</feature>
<proteinExistence type="predicted"/>